<gene>
    <name evidence="1" type="ORF">OLEA9_A052974</name>
</gene>
<name>A0A8S0Q2Y9_OLEEU</name>
<dbReference type="Proteomes" id="UP000594638">
    <property type="component" value="Unassembled WGS sequence"/>
</dbReference>
<accession>A0A8S0Q2Y9</accession>
<sequence length="77" mass="8833">MSSTEDETIPKWTREHLSKEASLRRAPITQELWLAAPVVRHRRGGSRSMHRLVTRLTKELAIIIVNMKAISRQNAAM</sequence>
<dbReference type="Gramene" id="OE9A052974T1">
    <property type="protein sequence ID" value="OE9A052974C1"/>
    <property type="gene ID" value="OE9A052974"/>
</dbReference>
<keyword evidence="2" id="KW-1185">Reference proteome</keyword>
<protein>
    <submittedName>
        <fullName evidence="1">Uncharacterized protein</fullName>
    </submittedName>
</protein>
<organism evidence="1 2">
    <name type="scientific">Olea europaea subsp. europaea</name>
    <dbReference type="NCBI Taxonomy" id="158383"/>
    <lineage>
        <taxon>Eukaryota</taxon>
        <taxon>Viridiplantae</taxon>
        <taxon>Streptophyta</taxon>
        <taxon>Embryophyta</taxon>
        <taxon>Tracheophyta</taxon>
        <taxon>Spermatophyta</taxon>
        <taxon>Magnoliopsida</taxon>
        <taxon>eudicotyledons</taxon>
        <taxon>Gunneridae</taxon>
        <taxon>Pentapetalae</taxon>
        <taxon>asterids</taxon>
        <taxon>lamiids</taxon>
        <taxon>Lamiales</taxon>
        <taxon>Oleaceae</taxon>
        <taxon>Oleeae</taxon>
        <taxon>Olea</taxon>
    </lineage>
</organism>
<reference evidence="1 2" key="1">
    <citation type="submission" date="2019-12" db="EMBL/GenBank/DDBJ databases">
        <authorList>
            <person name="Alioto T."/>
            <person name="Alioto T."/>
            <person name="Gomez Garrido J."/>
        </authorList>
    </citation>
    <scope>NUCLEOTIDE SEQUENCE [LARGE SCALE GENOMIC DNA]</scope>
</reference>
<dbReference type="AlphaFoldDB" id="A0A8S0Q2Y9"/>
<evidence type="ECO:0000313" key="2">
    <source>
        <dbReference type="Proteomes" id="UP000594638"/>
    </source>
</evidence>
<evidence type="ECO:0000313" key="1">
    <source>
        <dbReference type="EMBL" id="CAA2959650.1"/>
    </source>
</evidence>
<comment type="caution">
    <text evidence="1">The sequence shown here is derived from an EMBL/GenBank/DDBJ whole genome shotgun (WGS) entry which is preliminary data.</text>
</comment>
<proteinExistence type="predicted"/>
<dbReference type="EMBL" id="CACTIH010000338">
    <property type="protein sequence ID" value="CAA2959650.1"/>
    <property type="molecule type" value="Genomic_DNA"/>
</dbReference>